<dbReference type="Proteomes" id="UP000518752">
    <property type="component" value="Unassembled WGS sequence"/>
</dbReference>
<accession>A0A8H5GZU8</accession>
<gene>
    <name evidence="1" type="ORF">D9757_010744</name>
</gene>
<dbReference type="EMBL" id="JAACJN010000103">
    <property type="protein sequence ID" value="KAF5374067.1"/>
    <property type="molecule type" value="Genomic_DNA"/>
</dbReference>
<reference evidence="1 2" key="1">
    <citation type="journal article" date="2020" name="ISME J.">
        <title>Uncovering the hidden diversity of litter-decomposition mechanisms in mushroom-forming fungi.</title>
        <authorList>
            <person name="Floudas D."/>
            <person name="Bentzer J."/>
            <person name="Ahren D."/>
            <person name="Johansson T."/>
            <person name="Persson P."/>
            <person name="Tunlid A."/>
        </authorList>
    </citation>
    <scope>NUCLEOTIDE SEQUENCE [LARGE SCALE GENOMIC DNA]</scope>
    <source>
        <strain evidence="1 2">CBS 406.79</strain>
    </source>
</reference>
<proteinExistence type="predicted"/>
<evidence type="ECO:0008006" key="3">
    <source>
        <dbReference type="Google" id="ProtNLM"/>
    </source>
</evidence>
<name>A0A8H5GZU8_9AGAR</name>
<comment type="caution">
    <text evidence="1">The sequence shown here is derived from an EMBL/GenBank/DDBJ whole genome shotgun (WGS) entry which is preliminary data.</text>
</comment>
<sequence length="408" mass="44643">MLLDDHGVQYAVENAVGLVLQGGGSSGSSGSPDSVDALGLLKSQIPQSWSVTTTVPGLYTLTCESSDKRFEIFLAIKGGDKPGPQEVRVTNSISVPPRQKWDIQEVNPSVPKDTYRIRTLTGTVVTTNAVATNITLEALGKGEHQEWEVDPKGNGKCTIKSVSENVYLAWEKGQNGFAQIAKTSLPHVWTVQSLGDYTHGIAMTYTMPDSTQLHLSLSTTQNGQVTLKPKKVSFNQIWLFEAVNVSQEATSIDEKKPSSATRDPDITAGGYELDNVGTKQYMYTSSTPVWRVSPQAQADKISNRYNLNYVGSSAEIEFTLSESASYYFEVSGDLLTIGNRGTDKWILDKVNPPVINASGKAAYYICVASNPSLVLSGDTRKDINDRIYFTVAAKINGYINHYWYLNLK</sequence>
<protein>
    <recommendedName>
        <fullName evidence="3">Ricin B lectin domain-containing protein</fullName>
    </recommendedName>
</protein>
<evidence type="ECO:0000313" key="2">
    <source>
        <dbReference type="Proteomes" id="UP000518752"/>
    </source>
</evidence>
<dbReference type="Gene3D" id="2.80.10.50">
    <property type="match status" value="1"/>
</dbReference>
<keyword evidence="2" id="KW-1185">Reference proteome</keyword>
<dbReference type="AlphaFoldDB" id="A0A8H5GZU8"/>
<dbReference type="SUPFAM" id="SSF50370">
    <property type="entry name" value="Ricin B-like lectins"/>
    <property type="match status" value="1"/>
</dbReference>
<dbReference type="OrthoDB" id="3039501at2759"/>
<dbReference type="InterPro" id="IPR035992">
    <property type="entry name" value="Ricin_B-like_lectins"/>
</dbReference>
<organism evidence="1 2">
    <name type="scientific">Collybiopsis confluens</name>
    <dbReference type="NCBI Taxonomy" id="2823264"/>
    <lineage>
        <taxon>Eukaryota</taxon>
        <taxon>Fungi</taxon>
        <taxon>Dikarya</taxon>
        <taxon>Basidiomycota</taxon>
        <taxon>Agaricomycotina</taxon>
        <taxon>Agaricomycetes</taxon>
        <taxon>Agaricomycetidae</taxon>
        <taxon>Agaricales</taxon>
        <taxon>Marasmiineae</taxon>
        <taxon>Omphalotaceae</taxon>
        <taxon>Collybiopsis</taxon>
    </lineage>
</organism>
<evidence type="ECO:0000313" key="1">
    <source>
        <dbReference type="EMBL" id="KAF5374067.1"/>
    </source>
</evidence>